<keyword evidence="5" id="KW-0547">Nucleotide-binding</keyword>
<reference evidence="11 12" key="1">
    <citation type="submission" date="2018-01" db="EMBL/GenBank/DDBJ databases">
        <title>Draft genome sequence of Sphaerisporangium sp. 7K107.</title>
        <authorList>
            <person name="Sahin N."/>
            <person name="Saygin H."/>
            <person name="Ay H."/>
        </authorList>
    </citation>
    <scope>NUCLEOTIDE SEQUENCE [LARGE SCALE GENOMIC DNA]</scope>
    <source>
        <strain evidence="11 12">7K107</strain>
    </source>
</reference>
<dbReference type="PANTHER" id="PTHR11777:SF9">
    <property type="entry name" value="ALANINE--TRNA LIGASE, CYTOPLASMIC"/>
    <property type="match status" value="1"/>
</dbReference>
<dbReference type="GO" id="GO:0004813">
    <property type="term" value="F:alanine-tRNA ligase activity"/>
    <property type="evidence" value="ECO:0007669"/>
    <property type="project" value="UniProtKB-EC"/>
</dbReference>
<comment type="similarity">
    <text evidence="1">Belongs to the class-II aminoacyl-tRNA synthetase family.</text>
</comment>
<organism evidence="11 12">
    <name type="scientific">Spongiactinospora gelatinilytica</name>
    <dbReference type="NCBI Taxonomy" id="2666298"/>
    <lineage>
        <taxon>Bacteria</taxon>
        <taxon>Bacillati</taxon>
        <taxon>Actinomycetota</taxon>
        <taxon>Actinomycetes</taxon>
        <taxon>Streptosporangiales</taxon>
        <taxon>Streptosporangiaceae</taxon>
        <taxon>Spongiactinospora</taxon>
    </lineage>
</organism>
<evidence type="ECO:0000259" key="10">
    <source>
        <dbReference type="PROSITE" id="PS50860"/>
    </source>
</evidence>
<dbReference type="InterPro" id="IPR018165">
    <property type="entry name" value="Ala-tRNA-synth_IIc_core"/>
</dbReference>
<dbReference type="PROSITE" id="PS50860">
    <property type="entry name" value="AA_TRNA_LIGASE_II_ALA"/>
    <property type="match status" value="1"/>
</dbReference>
<evidence type="ECO:0000256" key="6">
    <source>
        <dbReference type="ARBA" id="ARBA00022840"/>
    </source>
</evidence>
<keyword evidence="3" id="KW-0820">tRNA-binding</keyword>
<name>A0A2W2FFM6_9ACTN</name>
<dbReference type="GO" id="GO:0000049">
    <property type="term" value="F:tRNA binding"/>
    <property type="evidence" value="ECO:0007669"/>
    <property type="project" value="UniProtKB-KW"/>
</dbReference>
<dbReference type="GO" id="GO:0006419">
    <property type="term" value="P:alanyl-tRNA aminoacylation"/>
    <property type="evidence" value="ECO:0007669"/>
    <property type="project" value="InterPro"/>
</dbReference>
<dbReference type="GO" id="GO:0002161">
    <property type="term" value="F:aminoacyl-tRNA deacylase activity"/>
    <property type="evidence" value="ECO:0007669"/>
    <property type="project" value="TreeGrafter"/>
</dbReference>
<dbReference type="EMBL" id="POUA01000416">
    <property type="protein sequence ID" value="PZG27395.1"/>
    <property type="molecule type" value="Genomic_DNA"/>
</dbReference>
<sequence>MRLPQIRDTFLDYFTAREHRLVPSSSLIPSEPTNAGMNQFQPYYLGTAEPEYNRATSVQKCVRTSDIENVGRTTRHATFFEISTSRTSPRSGRSC</sequence>
<dbReference type="AlphaFoldDB" id="A0A2W2FFM6"/>
<evidence type="ECO:0000256" key="1">
    <source>
        <dbReference type="ARBA" id="ARBA00008226"/>
    </source>
</evidence>
<comment type="caution">
    <text evidence="11">The sequence shown here is derived from an EMBL/GenBank/DDBJ whole genome shotgun (WGS) entry which is preliminary data.</text>
</comment>
<dbReference type="Proteomes" id="UP000248544">
    <property type="component" value="Unassembled WGS sequence"/>
</dbReference>
<evidence type="ECO:0000256" key="4">
    <source>
        <dbReference type="ARBA" id="ARBA00022598"/>
    </source>
</evidence>
<keyword evidence="6" id="KW-0067">ATP-binding</keyword>
<dbReference type="InterPro" id="IPR018164">
    <property type="entry name" value="Ala-tRNA-synth_IIc_N"/>
</dbReference>
<dbReference type="GO" id="GO:0005829">
    <property type="term" value="C:cytosol"/>
    <property type="evidence" value="ECO:0007669"/>
    <property type="project" value="TreeGrafter"/>
</dbReference>
<keyword evidence="8" id="KW-0648">Protein biosynthesis</keyword>
<evidence type="ECO:0000256" key="3">
    <source>
        <dbReference type="ARBA" id="ARBA00022555"/>
    </source>
</evidence>
<dbReference type="GO" id="GO:0005524">
    <property type="term" value="F:ATP binding"/>
    <property type="evidence" value="ECO:0007669"/>
    <property type="project" value="UniProtKB-KW"/>
</dbReference>
<dbReference type="Gene3D" id="3.30.930.10">
    <property type="entry name" value="Bira Bifunctional Protein, Domain 2"/>
    <property type="match status" value="1"/>
</dbReference>
<accession>A0A2W2FFM6</accession>
<dbReference type="Pfam" id="PF01411">
    <property type="entry name" value="tRNA-synt_2c"/>
    <property type="match status" value="1"/>
</dbReference>
<keyword evidence="9" id="KW-0030">Aminoacyl-tRNA synthetase</keyword>
<evidence type="ECO:0000256" key="7">
    <source>
        <dbReference type="ARBA" id="ARBA00022884"/>
    </source>
</evidence>
<evidence type="ECO:0000313" key="11">
    <source>
        <dbReference type="EMBL" id="PZG27395.1"/>
    </source>
</evidence>
<evidence type="ECO:0000256" key="8">
    <source>
        <dbReference type="ARBA" id="ARBA00022917"/>
    </source>
</evidence>
<evidence type="ECO:0000256" key="9">
    <source>
        <dbReference type="ARBA" id="ARBA00023146"/>
    </source>
</evidence>
<dbReference type="EC" id="6.1.1.7" evidence="2"/>
<proteinExistence type="inferred from homology"/>
<evidence type="ECO:0000256" key="2">
    <source>
        <dbReference type="ARBA" id="ARBA00013168"/>
    </source>
</evidence>
<dbReference type="InterPro" id="IPR050058">
    <property type="entry name" value="Ala-tRNA_ligase"/>
</dbReference>
<dbReference type="RefSeq" id="WP_111171341.1">
    <property type="nucleotide sequence ID" value="NZ_POUA01000416.1"/>
</dbReference>
<dbReference type="PANTHER" id="PTHR11777">
    <property type="entry name" value="ALANYL-TRNA SYNTHETASE"/>
    <property type="match status" value="1"/>
</dbReference>
<dbReference type="InterPro" id="IPR045864">
    <property type="entry name" value="aa-tRNA-synth_II/BPL/LPL"/>
</dbReference>
<keyword evidence="7" id="KW-0694">RNA-binding</keyword>
<evidence type="ECO:0000313" key="12">
    <source>
        <dbReference type="Proteomes" id="UP000248544"/>
    </source>
</evidence>
<dbReference type="SUPFAM" id="SSF55681">
    <property type="entry name" value="Class II aaRS and biotin synthetases"/>
    <property type="match status" value="1"/>
</dbReference>
<keyword evidence="12" id="KW-1185">Reference proteome</keyword>
<feature type="domain" description="Alanyl-transfer RNA synthetases family profile" evidence="10">
    <location>
        <begin position="1"/>
        <end position="82"/>
    </location>
</feature>
<protein>
    <recommendedName>
        <fullName evidence="2">alanine--tRNA ligase</fullName>
        <ecNumber evidence="2">6.1.1.7</ecNumber>
    </recommendedName>
</protein>
<keyword evidence="4" id="KW-0436">Ligase</keyword>
<evidence type="ECO:0000256" key="5">
    <source>
        <dbReference type="ARBA" id="ARBA00022741"/>
    </source>
</evidence>
<gene>
    <name evidence="11" type="ORF">C1I98_33405</name>
</gene>